<evidence type="ECO:0000313" key="2">
    <source>
        <dbReference type="Proteomes" id="UP000784294"/>
    </source>
</evidence>
<keyword evidence="2" id="KW-1185">Reference proteome</keyword>
<name>A0A3S5FGJ1_9PLAT</name>
<organism evidence="1 2">
    <name type="scientific">Protopolystoma xenopodis</name>
    <dbReference type="NCBI Taxonomy" id="117903"/>
    <lineage>
        <taxon>Eukaryota</taxon>
        <taxon>Metazoa</taxon>
        <taxon>Spiralia</taxon>
        <taxon>Lophotrochozoa</taxon>
        <taxon>Platyhelminthes</taxon>
        <taxon>Monogenea</taxon>
        <taxon>Polyopisthocotylea</taxon>
        <taxon>Polystomatidea</taxon>
        <taxon>Polystomatidae</taxon>
        <taxon>Protopolystoma</taxon>
    </lineage>
</organism>
<dbReference type="EMBL" id="CAAALY010258052">
    <property type="protein sequence ID" value="VEL38481.1"/>
    <property type="molecule type" value="Genomic_DNA"/>
</dbReference>
<proteinExistence type="predicted"/>
<dbReference type="AlphaFoldDB" id="A0A3S5FGJ1"/>
<sequence>MAVAIVARPLRWRIHGGGGSLQSLTLLPNELHFEEKKMSFLSDFLLPNHPVRQTPEKTECLLTNAFGSAVWLSVRGQSVRAHFCAVNYQNSRE</sequence>
<gene>
    <name evidence="1" type="ORF">PXEA_LOCUS31921</name>
</gene>
<comment type="caution">
    <text evidence="1">The sequence shown here is derived from an EMBL/GenBank/DDBJ whole genome shotgun (WGS) entry which is preliminary data.</text>
</comment>
<accession>A0A3S5FGJ1</accession>
<reference evidence="1" key="1">
    <citation type="submission" date="2018-11" db="EMBL/GenBank/DDBJ databases">
        <authorList>
            <consortium name="Pathogen Informatics"/>
        </authorList>
    </citation>
    <scope>NUCLEOTIDE SEQUENCE</scope>
</reference>
<evidence type="ECO:0000313" key="1">
    <source>
        <dbReference type="EMBL" id="VEL38481.1"/>
    </source>
</evidence>
<dbReference type="Proteomes" id="UP000784294">
    <property type="component" value="Unassembled WGS sequence"/>
</dbReference>
<protein>
    <submittedName>
        <fullName evidence="1">Uncharacterized protein</fullName>
    </submittedName>
</protein>